<dbReference type="Proteomes" id="UP000256980">
    <property type="component" value="Unassembled WGS sequence"/>
</dbReference>
<feature type="domain" description="TonB C-terminal" evidence="2">
    <location>
        <begin position="203"/>
        <end position="262"/>
    </location>
</feature>
<evidence type="ECO:0000259" key="2">
    <source>
        <dbReference type="Pfam" id="PF03544"/>
    </source>
</evidence>
<evidence type="ECO:0000256" key="1">
    <source>
        <dbReference type="SAM" id="Phobius"/>
    </source>
</evidence>
<keyword evidence="1" id="KW-0812">Transmembrane</keyword>
<evidence type="ECO:0000313" key="3">
    <source>
        <dbReference type="EMBL" id="RED44344.1"/>
    </source>
</evidence>
<proteinExistence type="predicted"/>
<keyword evidence="4" id="KW-1185">Reference proteome</keyword>
<dbReference type="InterPro" id="IPR037682">
    <property type="entry name" value="TonB_C"/>
</dbReference>
<reference evidence="3 4" key="1">
    <citation type="submission" date="2018-07" db="EMBL/GenBank/DDBJ databases">
        <title>Genomic Encyclopedia of Type Strains, Phase III (KMG-III): the genomes of soil and plant-associated and newly described type strains.</title>
        <authorList>
            <person name="Whitman W."/>
        </authorList>
    </citation>
    <scope>NUCLEOTIDE SEQUENCE [LARGE SCALE GENOMIC DNA]</scope>
    <source>
        <strain evidence="3 4">CECT 7946</strain>
    </source>
</reference>
<feature type="transmembrane region" description="Helical" evidence="1">
    <location>
        <begin position="33"/>
        <end position="51"/>
    </location>
</feature>
<accession>A0A3D9H4A8</accession>
<dbReference type="RefSeq" id="WP_115816960.1">
    <property type="nucleotide sequence ID" value="NZ_QRDV01000003.1"/>
</dbReference>
<protein>
    <submittedName>
        <fullName evidence="3">Protein TonB</fullName>
    </submittedName>
</protein>
<keyword evidence="1" id="KW-0472">Membrane</keyword>
<dbReference type="Pfam" id="PF03544">
    <property type="entry name" value="TonB_C"/>
    <property type="match status" value="1"/>
</dbReference>
<dbReference type="EMBL" id="QRDV01000003">
    <property type="protein sequence ID" value="RED44344.1"/>
    <property type="molecule type" value="Genomic_DNA"/>
</dbReference>
<comment type="caution">
    <text evidence="3">The sequence shown here is derived from an EMBL/GenBank/DDBJ whole genome shotgun (WGS) entry which is preliminary data.</text>
</comment>
<gene>
    <name evidence="3" type="ORF">DFQ10_10325</name>
</gene>
<dbReference type="Gene3D" id="3.30.1150.10">
    <property type="match status" value="1"/>
</dbReference>
<keyword evidence="1" id="KW-1133">Transmembrane helix</keyword>
<sequence length="265" mass="29731">MKNSKNDFGIAGQSNVEVKKSQKHDANLQKNSILYFQIGLILCLLGTYALFEMQFQETKLNLVEDTALVDPISIDYVEPFEVEVIKPTDPEPIPTSDLLDVFIEVEDDVPVKEIIIKTPEEPKVTDKPVADVGDIYDGPDEPVEAIIVPFSRIEKVPVYPGCEKKKTNDERKKCMSDKIIKLIGKKFNTDIGADYGISGKQRIHTQFTIDKNGNVTDVKIRGPHQALEKEANRVINQIPKMEPGLQRLVPVGVVYTLPIVFDARN</sequence>
<dbReference type="GO" id="GO:0055085">
    <property type="term" value="P:transmembrane transport"/>
    <property type="evidence" value="ECO:0007669"/>
    <property type="project" value="InterPro"/>
</dbReference>
<dbReference type="SUPFAM" id="SSF74653">
    <property type="entry name" value="TolA/TonB C-terminal domain"/>
    <property type="match status" value="1"/>
</dbReference>
<evidence type="ECO:0000313" key="4">
    <source>
        <dbReference type="Proteomes" id="UP000256980"/>
    </source>
</evidence>
<organism evidence="3 4">
    <name type="scientific">Winogradskyella eximia</name>
    <dbReference type="NCBI Taxonomy" id="262006"/>
    <lineage>
        <taxon>Bacteria</taxon>
        <taxon>Pseudomonadati</taxon>
        <taxon>Bacteroidota</taxon>
        <taxon>Flavobacteriia</taxon>
        <taxon>Flavobacteriales</taxon>
        <taxon>Flavobacteriaceae</taxon>
        <taxon>Winogradskyella</taxon>
    </lineage>
</organism>
<dbReference type="AlphaFoldDB" id="A0A3D9H4A8"/>
<dbReference type="OrthoDB" id="1522859at2"/>
<name>A0A3D9H4A8_9FLAO</name>